<dbReference type="InterPro" id="IPR027417">
    <property type="entry name" value="P-loop_NTPase"/>
</dbReference>
<dbReference type="AlphaFoldDB" id="A0A7G9SPG7"/>
<dbReference type="PROSITE" id="PS50893">
    <property type="entry name" value="ABC_TRANSPORTER_2"/>
    <property type="match status" value="1"/>
</dbReference>
<evidence type="ECO:0000256" key="1">
    <source>
        <dbReference type="ARBA" id="ARBA00005417"/>
    </source>
</evidence>
<dbReference type="Proteomes" id="UP000515804">
    <property type="component" value="Chromosome"/>
</dbReference>
<gene>
    <name evidence="6" type="ORF">H9L16_13965</name>
</gene>
<evidence type="ECO:0000256" key="4">
    <source>
        <dbReference type="ARBA" id="ARBA00022840"/>
    </source>
</evidence>
<dbReference type="InterPro" id="IPR003593">
    <property type="entry name" value="AAA+_ATPase"/>
</dbReference>
<comment type="similarity">
    <text evidence="1">Belongs to the ABC transporter superfamily.</text>
</comment>
<dbReference type="SMART" id="SM00382">
    <property type="entry name" value="AAA"/>
    <property type="match status" value="1"/>
</dbReference>
<dbReference type="PANTHER" id="PTHR43335">
    <property type="entry name" value="ABC TRANSPORTER, ATP-BINDING PROTEIN"/>
    <property type="match status" value="1"/>
</dbReference>
<dbReference type="InterPro" id="IPR017871">
    <property type="entry name" value="ABC_transporter-like_CS"/>
</dbReference>
<sequence length="311" mass="33240">MHTAIETQGLTRRFGQRAAVDAVSMTVPERSIYGFLGRNGAGKTTTIKLLLGLLQADAGRARIAGIDVAADRIGAARKVGALLEAQGFYPHLGGRENLDLTRRLLGLPRREIDRVLEVTEMTAHGGRRVADYSLGMRQRLGLARAMLGAPPVLILDEPTNGLDPEGIADMRGFLRELPARSGATVLLSSHLLGEIEQTATHIGILSHGRLVLEGALAELKAGLATEVAIETDTPERALLLAREHGFDVEQADDALVARFAAGEDVRDATATLNRVLCIAGGIRIHALAPRRRSLETLYRNAAKVAEPAALA</sequence>
<keyword evidence="4 6" id="KW-0067">ATP-binding</keyword>
<keyword evidence="7" id="KW-1185">Reference proteome</keyword>
<dbReference type="Pfam" id="PF00005">
    <property type="entry name" value="ABC_tran"/>
    <property type="match status" value="1"/>
</dbReference>
<dbReference type="GO" id="GO:0005524">
    <property type="term" value="F:ATP binding"/>
    <property type="evidence" value="ECO:0007669"/>
    <property type="project" value="UniProtKB-KW"/>
</dbReference>
<organism evidence="6 7">
    <name type="scientific">Thermomonas carbonis</name>
    <dbReference type="NCBI Taxonomy" id="1463158"/>
    <lineage>
        <taxon>Bacteria</taxon>
        <taxon>Pseudomonadati</taxon>
        <taxon>Pseudomonadota</taxon>
        <taxon>Gammaproteobacteria</taxon>
        <taxon>Lysobacterales</taxon>
        <taxon>Lysobacteraceae</taxon>
        <taxon>Thermomonas</taxon>
    </lineage>
</organism>
<dbReference type="PROSITE" id="PS00211">
    <property type="entry name" value="ABC_TRANSPORTER_1"/>
    <property type="match status" value="1"/>
</dbReference>
<dbReference type="PANTHER" id="PTHR43335:SF4">
    <property type="entry name" value="ABC TRANSPORTER, ATP-BINDING PROTEIN"/>
    <property type="match status" value="1"/>
</dbReference>
<name>A0A7G9SPG7_9GAMM</name>
<dbReference type="RefSeq" id="WP_187552259.1">
    <property type="nucleotide sequence ID" value="NZ_BMZL01000001.1"/>
</dbReference>
<keyword evidence="3" id="KW-0547">Nucleotide-binding</keyword>
<protein>
    <submittedName>
        <fullName evidence="6">ABC transporter ATP-binding protein</fullName>
    </submittedName>
</protein>
<dbReference type="EMBL" id="CP060719">
    <property type="protein sequence ID" value="QNN69742.1"/>
    <property type="molecule type" value="Genomic_DNA"/>
</dbReference>
<dbReference type="KEGG" id="tcn:H9L16_13965"/>
<dbReference type="CDD" id="cd03268">
    <property type="entry name" value="ABC_BcrA_bacitracin_resist"/>
    <property type="match status" value="1"/>
</dbReference>
<accession>A0A7G9SPG7</accession>
<dbReference type="Gene3D" id="3.40.50.300">
    <property type="entry name" value="P-loop containing nucleotide triphosphate hydrolases"/>
    <property type="match status" value="1"/>
</dbReference>
<evidence type="ECO:0000313" key="7">
    <source>
        <dbReference type="Proteomes" id="UP000515804"/>
    </source>
</evidence>
<dbReference type="InterPro" id="IPR003439">
    <property type="entry name" value="ABC_transporter-like_ATP-bd"/>
</dbReference>
<reference evidence="6 7" key="1">
    <citation type="submission" date="2020-08" db="EMBL/GenBank/DDBJ databases">
        <title>Genome sequence of Thermomonas carbonis KCTC 42013T.</title>
        <authorList>
            <person name="Hyun D.-W."/>
            <person name="Bae J.-W."/>
        </authorList>
    </citation>
    <scope>NUCLEOTIDE SEQUENCE [LARGE SCALE GENOMIC DNA]</scope>
    <source>
        <strain evidence="6 7">KCTC 42013</strain>
    </source>
</reference>
<feature type="domain" description="ABC transporter" evidence="5">
    <location>
        <begin position="5"/>
        <end position="232"/>
    </location>
</feature>
<evidence type="ECO:0000256" key="3">
    <source>
        <dbReference type="ARBA" id="ARBA00022741"/>
    </source>
</evidence>
<dbReference type="SUPFAM" id="SSF52540">
    <property type="entry name" value="P-loop containing nucleoside triphosphate hydrolases"/>
    <property type="match status" value="1"/>
</dbReference>
<proteinExistence type="inferred from homology"/>
<evidence type="ECO:0000259" key="5">
    <source>
        <dbReference type="PROSITE" id="PS50893"/>
    </source>
</evidence>
<evidence type="ECO:0000313" key="6">
    <source>
        <dbReference type="EMBL" id="QNN69742.1"/>
    </source>
</evidence>
<dbReference type="GO" id="GO:0016887">
    <property type="term" value="F:ATP hydrolysis activity"/>
    <property type="evidence" value="ECO:0007669"/>
    <property type="project" value="InterPro"/>
</dbReference>
<evidence type="ECO:0000256" key="2">
    <source>
        <dbReference type="ARBA" id="ARBA00022448"/>
    </source>
</evidence>
<keyword evidence="2" id="KW-0813">Transport</keyword>